<protein>
    <submittedName>
        <fullName evidence="1">Uncharacterized protein</fullName>
    </submittedName>
</protein>
<evidence type="ECO:0000313" key="1">
    <source>
        <dbReference type="EMBL" id="RCV47550.1"/>
    </source>
</evidence>
<sequence>PAHRDRVVALLPGLRGNETLAETKPGRASDALTRVADDLARTAPELLPVYLDECCRILAGVGSDSYAVRFFERARAAEAATPPADEADVVEAHLRLPHGARPASLTRHHTALAARLAPTDAYRWQRRLLTTWCESGRRAAPALAAGLADLAAAADLTPGAGTDPAERAADERAVRAMLANGTLEAAADPVWTALGPLLDRLGREDPEVRRALVLLVPEPARDSAKAKAAAAARAVTTLAGIGATAPFTSDPQT</sequence>
<dbReference type="Proteomes" id="UP000253318">
    <property type="component" value="Unassembled WGS sequence"/>
</dbReference>
<feature type="non-terminal residue" evidence="1">
    <location>
        <position position="1"/>
    </location>
</feature>
<gene>
    <name evidence="1" type="ORF">DEF24_27030</name>
</gene>
<dbReference type="AlphaFoldDB" id="A0A368SXL6"/>
<dbReference type="EMBL" id="QEIN01000489">
    <property type="protein sequence ID" value="RCV47550.1"/>
    <property type="molecule type" value="Genomic_DNA"/>
</dbReference>
<keyword evidence="2" id="KW-1185">Reference proteome</keyword>
<reference evidence="1 2" key="1">
    <citation type="submission" date="2018-04" db="EMBL/GenBank/DDBJ databases">
        <title>Novel actinobacteria from marine sediment.</title>
        <authorList>
            <person name="Ng Z.Y."/>
            <person name="Tan G.Y.A."/>
        </authorList>
    </citation>
    <scope>NUCLEOTIDE SEQUENCE [LARGE SCALE GENOMIC DNA]</scope>
    <source>
        <strain evidence="1 2">TPS81</strain>
    </source>
</reference>
<comment type="caution">
    <text evidence="1">The sequence shown here is derived from an EMBL/GenBank/DDBJ whole genome shotgun (WGS) entry which is preliminary data.</text>
</comment>
<organism evidence="1 2">
    <name type="scientific">Marinitenerispora sediminis</name>
    <dbReference type="NCBI Taxonomy" id="1931232"/>
    <lineage>
        <taxon>Bacteria</taxon>
        <taxon>Bacillati</taxon>
        <taxon>Actinomycetota</taxon>
        <taxon>Actinomycetes</taxon>
        <taxon>Streptosporangiales</taxon>
        <taxon>Nocardiopsidaceae</taxon>
        <taxon>Marinitenerispora</taxon>
    </lineage>
</organism>
<feature type="non-terminal residue" evidence="1">
    <location>
        <position position="253"/>
    </location>
</feature>
<proteinExistence type="predicted"/>
<name>A0A368SXL6_9ACTN</name>
<evidence type="ECO:0000313" key="2">
    <source>
        <dbReference type="Proteomes" id="UP000253318"/>
    </source>
</evidence>
<accession>A0A368SXL6</accession>
<dbReference type="RefSeq" id="WP_220270096.1">
    <property type="nucleotide sequence ID" value="NZ_QEIN01000489.1"/>
</dbReference>